<feature type="region of interest" description="Disordered" evidence="1">
    <location>
        <begin position="88"/>
        <end position="107"/>
    </location>
</feature>
<reference evidence="3" key="1">
    <citation type="submission" date="2016-02" db="EMBL/GenBank/DDBJ databases">
        <title>Draft genome sequence of Microdochium bolleyi, a fungal endophyte of beachgrass.</title>
        <authorList>
            <consortium name="DOE Joint Genome Institute"/>
            <person name="David A.S."/>
            <person name="May G."/>
            <person name="Haridas S."/>
            <person name="Lim J."/>
            <person name="Wang M."/>
            <person name="Labutti K."/>
            <person name="Lipzen A."/>
            <person name="Barry K."/>
            <person name="Grigoriev I.V."/>
        </authorList>
    </citation>
    <scope>NUCLEOTIDE SEQUENCE [LARGE SCALE GENOMIC DNA]</scope>
    <source>
        <strain evidence="3">J235TASD1</strain>
    </source>
</reference>
<organism evidence="2 3">
    <name type="scientific">Microdochium bolleyi</name>
    <dbReference type="NCBI Taxonomy" id="196109"/>
    <lineage>
        <taxon>Eukaryota</taxon>
        <taxon>Fungi</taxon>
        <taxon>Dikarya</taxon>
        <taxon>Ascomycota</taxon>
        <taxon>Pezizomycotina</taxon>
        <taxon>Sordariomycetes</taxon>
        <taxon>Xylariomycetidae</taxon>
        <taxon>Xylariales</taxon>
        <taxon>Microdochiaceae</taxon>
        <taxon>Microdochium</taxon>
    </lineage>
</organism>
<accession>A0A136J374</accession>
<gene>
    <name evidence="2" type="ORF">Micbo1qcDRAFT_163314</name>
</gene>
<feature type="non-terminal residue" evidence="2">
    <location>
        <position position="328"/>
    </location>
</feature>
<feature type="compositionally biased region" description="Acidic residues" evidence="1">
    <location>
        <begin position="129"/>
        <end position="138"/>
    </location>
</feature>
<proteinExistence type="predicted"/>
<dbReference type="Proteomes" id="UP000070501">
    <property type="component" value="Unassembled WGS sequence"/>
</dbReference>
<protein>
    <submittedName>
        <fullName evidence="2">Uncharacterized protein</fullName>
    </submittedName>
</protein>
<evidence type="ECO:0000313" key="3">
    <source>
        <dbReference type="Proteomes" id="UP000070501"/>
    </source>
</evidence>
<dbReference type="InParanoid" id="A0A136J374"/>
<name>A0A136J374_9PEZI</name>
<evidence type="ECO:0000256" key="1">
    <source>
        <dbReference type="SAM" id="MobiDB-lite"/>
    </source>
</evidence>
<evidence type="ECO:0000313" key="2">
    <source>
        <dbReference type="EMBL" id="KXJ91553.1"/>
    </source>
</evidence>
<dbReference type="EMBL" id="KQ964250">
    <property type="protein sequence ID" value="KXJ91553.1"/>
    <property type="molecule type" value="Genomic_DNA"/>
</dbReference>
<keyword evidence="3" id="KW-1185">Reference proteome</keyword>
<dbReference type="AlphaFoldDB" id="A0A136J374"/>
<sequence>MDCQVSEVQYSQLSASFLYHRLASRSSSPLGRHSAAAYRAAAGPTGPRTSNMPLMLREGSRIGPRPPPRLPNALGPLNVLLLDGTVAAGSGSNRSSHGESGPSASAWSHVTKAGAGNVDEAEQGVMGEEPSDDEDTEDGAAAPWWKYAASKSWMLGVLVAPPPTALPLLGSMELGRLMRLYARLVFVTGGLVFRVGDIGRSNMARVSWILSRFLGTINDDRLELFALGVGGACMSKAVMSSAPSLLRTSISDERLELFGLGVGGASNSGRVMSWKSKSIASIIDERLELLGLGLDGAWTPRAPTSWNPKSKSCPSISDDRFELLDLGV</sequence>
<feature type="region of interest" description="Disordered" evidence="1">
    <location>
        <begin position="118"/>
        <end position="139"/>
    </location>
</feature>